<evidence type="ECO:0000259" key="3">
    <source>
        <dbReference type="PROSITE" id="PS51186"/>
    </source>
</evidence>
<dbReference type="InterPro" id="IPR051556">
    <property type="entry name" value="N-term/lysine_N-AcTrnsfr"/>
</dbReference>
<dbReference type="EMBL" id="OCMF01000001">
    <property type="protein sequence ID" value="SOC79107.1"/>
    <property type="molecule type" value="Genomic_DNA"/>
</dbReference>
<dbReference type="SUPFAM" id="SSF55729">
    <property type="entry name" value="Acyl-CoA N-acyltransferases (Nat)"/>
    <property type="match status" value="1"/>
</dbReference>
<sequence>MSSQNVIFTKLSPGDLQELTEISRRTFNESFGADNNPKDLALYLDSVMGEENLQRELSNPLSEFYFTKLEGKTVGYFKINLGDAQTDLREEDAMELERLYVSPNFQNRKIGQKMLDTVIEMAIQRKMRYLWLGVWEKNIRAMEFYKRNHFEFSGTHPYMVGNDLQTDIIMKLFLQ</sequence>
<gene>
    <name evidence="4" type="ORF">SAMN06296241_0627</name>
</gene>
<dbReference type="InterPro" id="IPR000182">
    <property type="entry name" value="GNAT_dom"/>
</dbReference>
<dbReference type="Proteomes" id="UP000219193">
    <property type="component" value="Unassembled WGS sequence"/>
</dbReference>
<reference evidence="5" key="1">
    <citation type="submission" date="2017-09" db="EMBL/GenBank/DDBJ databases">
        <authorList>
            <person name="Varghese N."/>
            <person name="Submissions S."/>
        </authorList>
    </citation>
    <scope>NUCLEOTIDE SEQUENCE [LARGE SCALE GENOMIC DNA]</scope>
    <source>
        <strain evidence="5">CGMCC 1.12641</strain>
    </source>
</reference>
<dbReference type="RefSeq" id="WP_097054872.1">
    <property type="nucleotide sequence ID" value="NZ_OCMF01000001.1"/>
</dbReference>
<evidence type="ECO:0000256" key="1">
    <source>
        <dbReference type="ARBA" id="ARBA00022679"/>
    </source>
</evidence>
<feature type="domain" description="N-acetyltransferase" evidence="3">
    <location>
        <begin position="6"/>
        <end position="175"/>
    </location>
</feature>
<evidence type="ECO:0000256" key="2">
    <source>
        <dbReference type="ARBA" id="ARBA00023315"/>
    </source>
</evidence>
<protein>
    <submittedName>
        <fullName evidence="4">Acetyltransferase (GNAT) family protein</fullName>
    </submittedName>
</protein>
<name>A0A285X191_9FLAO</name>
<dbReference type="PANTHER" id="PTHR42919">
    <property type="entry name" value="N-ALPHA-ACETYLTRANSFERASE"/>
    <property type="match status" value="1"/>
</dbReference>
<evidence type="ECO:0000313" key="5">
    <source>
        <dbReference type="Proteomes" id="UP000219193"/>
    </source>
</evidence>
<dbReference type="InterPro" id="IPR016181">
    <property type="entry name" value="Acyl_CoA_acyltransferase"/>
</dbReference>
<accession>A0A285X191</accession>
<dbReference type="AlphaFoldDB" id="A0A285X191"/>
<keyword evidence="2" id="KW-0012">Acyltransferase</keyword>
<keyword evidence="5" id="KW-1185">Reference proteome</keyword>
<dbReference type="PROSITE" id="PS51186">
    <property type="entry name" value="GNAT"/>
    <property type="match status" value="1"/>
</dbReference>
<dbReference type="CDD" id="cd04301">
    <property type="entry name" value="NAT_SF"/>
    <property type="match status" value="1"/>
</dbReference>
<dbReference type="OrthoDB" id="7205533at2"/>
<keyword evidence="1 4" id="KW-0808">Transferase</keyword>
<dbReference type="Pfam" id="PF00583">
    <property type="entry name" value="Acetyltransf_1"/>
    <property type="match status" value="1"/>
</dbReference>
<dbReference type="PANTHER" id="PTHR42919:SF8">
    <property type="entry name" value="N-ALPHA-ACETYLTRANSFERASE 50"/>
    <property type="match status" value="1"/>
</dbReference>
<dbReference type="Gene3D" id="3.40.630.30">
    <property type="match status" value="1"/>
</dbReference>
<organism evidence="4 5">
    <name type="scientific">Salinimicrobium sediminis</name>
    <dbReference type="NCBI Taxonomy" id="1343891"/>
    <lineage>
        <taxon>Bacteria</taxon>
        <taxon>Pseudomonadati</taxon>
        <taxon>Bacteroidota</taxon>
        <taxon>Flavobacteriia</taxon>
        <taxon>Flavobacteriales</taxon>
        <taxon>Flavobacteriaceae</taxon>
        <taxon>Salinimicrobium</taxon>
    </lineage>
</organism>
<proteinExistence type="predicted"/>
<evidence type="ECO:0000313" key="4">
    <source>
        <dbReference type="EMBL" id="SOC79107.1"/>
    </source>
</evidence>
<dbReference type="GO" id="GO:0016747">
    <property type="term" value="F:acyltransferase activity, transferring groups other than amino-acyl groups"/>
    <property type="evidence" value="ECO:0007669"/>
    <property type="project" value="InterPro"/>
</dbReference>